<organism evidence="5 6">
    <name type="scientific">Allochromatium warmingii</name>
    <name type="common">Chromatium warmingii</name>
    <dbReference type="NCBI Taxonomy" id="61595"/>
    <lineage>
        <taxon>Bacteria</taxon>
        <taxon>Pseudomonadati</taxon>
        <taxon>Pseudomonadota</taxon>
        <taxon>Gammaproteobacteria</taxon>
        <taxon>Chromatiales</taxon>
        <taxon>Chromatiaceae</taxon>
        <taxon>Allochromatium</taxon>
    </lineage>
</organism>
<dbReference type="Pfam" id="PF00072">
    <property type="entry name" value="Response_reg"/>
    <property type="match status" value="1"/>
</dbReference>
<feature type="modified residue" description="4-aspartylphosphate" evidence="3">
    <location>
        <position position="97"/>
    </location>
</feature>
<reference evidence="6" key="1">
    <citation type="submission" date="2016-10" db="EMBL/GenBank/DDBJ databases">
        <authorList>
            <person name="Varghese N."/>
            <person name="Submissions S."/>
        </authorList>
    </citation>
    <scope>NUCLEOTIDE SEQUENCE [LARGE SCALE GENOMIC DNA]</scope>
    <source>
        <strain evidence="6">DSM 173</strain>
    </source>
</reference>
<accession>A0A1H3FDB4</accession>
<dbReference type="InterPro" id="IPR011006">
    <property type="entry name" value="CheY-like_superfamily"/>
</dbReference>
<dbReference type="CDD" id="cd17546">
    <property type="entry name" value="REC_hyHK_CKI1_RcsC-like"/>
    <property type="match status" value="1"/>
</dbReference>
<dbReference type="EMBL" id="FNOW01000018">
    <property type="protein sequence ID" value="SDX88910.1"/>
    <property type="molecule type" value="Genomic_DNA"/>
</dbReference>
<evidence type="ECO:0000313" key="6">
    <source>
        <dbReference type="Proteomes" id="UP000198672"/>
    </source>
</evidence>
<evidence type="ECO:0000313" key="5">
    <source>
        <dbReference type="EMBL" id="SDX88910.1"/>
    </source>
</evidence>
<dbReference type="PROSITE" id="PS50110">
    <property type="entry name" value="RESPONSE_REGULATORY"/>
    <property type="match status" value="1"/>
</dbReference>
<proteinExistence type="predicted"/>
<dbReference type="STRING" id="61595.SAMN05421644_1184"/>
<dbReference type="PANTHER" id="PTHR45339:SF1">
    <property type="entry name" value="HYBRID SIGNAL TRANSDUCTION HISTIDINE KINASE J"/>
    <property type="match status" value="1"/>
</dbReference>
<evidence type="ECO:0000256" key="1">
    <source>
        <dbReference type="ARBA" id="ARBA00022553"/>
    </source>
</evidence>
<dbReference type="PANTHER" id="PTHR45339">
    <property type="entry name" value="HYBRID SIGNAL TRANSDUCTION HISTIDINE KINASE J"/>
    <property type="match status" value="1"/>
</dbReference>
<dbReference type="GO" id="GO:0000160">
    <property type="term" value="P:phosphorelay signal transduction system"/>
    <property type="evidence" value="ECO:0007669"/>
    <property type="project" value="UniProtKB-KW"/>
</dbReference>
<protein>
    <submittedName>
        <fullName evidence="5">Response regulator receiver domain-containing protein</fullName>
    </submittedName>
</protein>
<dbReference type="InterPro" id="IPR001789">
    <property type="entry name" value="Sig_transdc_resp-reg_receiver"/>
</dbReference>
<feature type="domain" description="Response regulatory" evidence="4">
    <location>
        <begin position="46"/>
        <end position="125"/>
    </location>
</feature>
<keyword evidence="2" id="KW-0902">Two-component regulatory system</keyword>
<gene>
    <name evidence="5" type="ORF">SAMN05421644_1184</name>
</gene>
<dbReference type="AlphaFoldDB" id="A0A1H3FDB4"/>
<dbReference type="Proteomes" id="UP000198672">
    <property type="component" value="Unassembled WGS sequence"/>
</dbReference>
<dbReference type="RefSeq" id="WP_091333431.1">
    <property type="nucleotide sequence ID" value="NZ_FNOW01000018.1"/>
</dbReference>
<keyword evidence="1 3" id="KW-0597">Phosphoprotein</keyword>
<evidence type="ECO:0000256" key="2">
    <source>
        <dbReference type="ARBA" id="ARBA00023012"/>
    </source>
</evidence>
<keyword evidence="6" id="KW-1185">Reference proteome</keyword>
<evidence type="ECO:0000256" key="3">
    <source>
        <dbReference type="PROSITE-ProRule" id="PRU00169"/>
    </source>
</evidence>
<name>A0A1H3FDB4_ALLWA</name>
<evidence type="ECO:0000259" key="4">
    <source>
        <dbReference type="PROSITE" id="PS50110"/>
    </source>
</evidence>
<dbReference type="SUPFAM" id="SSF52172">
    <property type="entry name" value="CheY-like"/>
    <property type="match status" value="1"/>
</dbReference>
<dbReference type="Gene3D" id="3.40.50.2300">
    <property type="match status" value="1"/>
</dbReference>
<sequence>MDAVLTQPLTPSSFYDAVIRERQRRLGRLPQTPATPVNARRLVGLRLFVVDDSDINRDVAQRIFSDEGATVQLASDGQEAVNWLIAHPEAVDLVLMDVQMPVMDGRTATRLIRNTRACRSYRLLP</sequence>